<name>A0A977KU63_9CYAN</name>
<dbReference type="GO" id="GO:0004519">
    <property type="term" value="F:endonuclease activity"/>
    <property type="evidence" value="ECO:0007669"/>
    <property type="project" value="UniProtKB-KW"/>
</dbReference>
<dbReference type="InterPro" id="IPR011335">
    <property type="entry name" value="Restrct_endonuc-II-like"/>
</dbReference>
<keyword evidence="3" id="KW-0378">Hydrolase</keyword>
<feature type="domain" description="Putative restriction endonuclease" evidence="2">
    <location>
        <begin position="32"/>
        <end position="192"/>
    </location>
</feature>
<evidence type="ECO:0000256" key="1">
    <source>
        <dbReference type="SAM" id="Coils"/>
    </source>
</evidence>
<dbReference type="KEGG" id="wna:KA717_30865"/>
<dbReference type="PANTHER" id="PTHR33352">
    <property type="entry name" value="SLR1095 PROTEIN"/>
    <property type="match status" value="1"/>
</dbReference>
<dbReference type="Proteomes" id="UP001065613">
    <property type="component" value="Chromosome"/>
</dbReference>
<reference evidence="3" key="1">
    <citation type="submission" date="2021-04" db="EMBL/GenBank/DDBJ databases">
        <title>Genome sequence of Woronichinia naegeliana from Washington state freshwater lake bloom.</title>
        <authorList>
            <person name="Dreher T.W."/>
        </authorList>
    </citation>
    <scope>NUCLEOTIDE SEQUENCE</scope>
    <source>
        <strain evidence="3">WA131</strain>
    </source>
</reference>
<dbReference type="CDD" id="cd06260">
    <property type="entry name" value="DUF820-like"/>
    <property type="match status" value="1"/>
</dbReference>
<dbReference type="EMBL" id="CP073041">
    <property type="protein sequence ID" value="UXE60033.1"/>
    <property type="molecule type" value="Genomic_DNA"/>
</dbReference>
<feature type="coiled-coil region" evidence="1">
    <location>
        <begin position="215"/>
        <end position="249"/>
    </location>
</feature>
<dbReference type="InterPro" id="IPR012296">
    <property type="entry name" value="Nuclease_put_TT1808"/>
</dbReference>
<gene>
    <name evidence="3" type="ORF">KA717_30865</name>
</gene>
<keyword evidence="1" id="KW-0175">Coiled coil</keyword>
<dbReference type="Gene3D" id="3.90.1570.10">
    <property type="entry name" value="tt1808, chain A"/>
    <property type="match status" value="1"/>
</dbReference>
<keyword evidence="3" id="KW-0540">Nuclease</keyword>
<evidence type="ECO:0000259" key="2">
    <source>
        <dbReference type="Pfam" id="PF05685"/>
    </source>
</evidence>
<dbReference type="PANTHER" id="PTHR33352:SF3">
    <property type="entry name" value="SLR1612 PROTEIN"/>
    <property type="match status" value="1"/>
</dbReference>
<sequence>MTSTVLIESPPVISSPNAPNITPAVNHEIIFPTGDFWSDEPPLESNLHLRQILILIQCLEWCWQERQDYFAAGNLTIYYSPKQRKSEFFRGPDFFVVLGTERKLDRRSWVVWQEDGKYPNVIVEILSDSTASVDRGEKKQIYQDIFRTPNYFWFDPESHVLEGFRLVEGQYQTIAANEQGWLWSQELGLYLGVYGQQLRYFTAAGDLVPTPEEAAILAQQQLEQERQKREAAEQKLLALQARLEALGIE</sequence>
<dbReference type="AlphaFoldDB" id="A0A977KU63"/>
<protein>
    <submittedName>
        <fullName evidence="3">Uma2 family endonuclease</fullName>
    </submittedName>
</protein>
<dbReference type="Pfam" id="PF05685">
    <property type="entry name" value="Uma2"/>
    <property type="match status" value="1"/>
</dbReference>
<dbReference type="InterPro" id="IPR008538">
    <property type="entry name" value="Uma2"/>
</dbReference>
<organism evidence="3">
    <name type="scientific">Woronichinia naegeliana WA131</name>
    <dbReference type="NCBI Taxonomy" id="2824559"/>
    <lineage>
        <taxon>Bacteria</taxon>
        <taxon>Bacillati</taxon>
        <taxon>Cyanobacteriota</taxon>
        <taxon>Cyanophyceae</taxon>
        <taxon>Synechococcales</taxon>
        <taxon>Coelosphaeriaceae</taxon>
        <taxon>Woronichinia</taxon>
    </lineage>
</organism>
<evidence type="ECO:0000313" key="3">
    <source>
        <dbReference type="EMBL" id="UXE60033.1"/>
    </source>
</evidence>
<accession>A0A977KU63</accession>
<proteinExistence type="predicted"/>
<dbReference type="SUPFAM" id="SSF52980">
    <property type="entry name" value="Restriction endonuclease-like"/>
    <property type="match status" value="1"/>
</dbReference>
<keyword evidence="3" id="KW-0255">Endonuclease</keyword>